<protein>
    <submittedName>
        <fullName evidence="2">Uncharacterized protein</fullName>
    </submittedName>
</protein>
<gene>
    <name evidence="2" type="ORF">ElyMa_000722300</name>
</gene>
<dbReference type="Proteomes" id="UP000762676">
    <property type="component" value="Unassembled WGS sequence"/>
</dbReference>
<evidence type="ECO:0000313" key="2">
    <source>
        <dbReference type="EMBL" id="GFR86505.1"/>
    </source>
</evidence>
<feature type="compositionally biased region" description="Basic and acidic residues" evidence="1">
    <location>
        <begin position="1"/>
        <end position="18"/>
    </location>
</feature>
<keyword evidence="3" id="KW-1185">Reference proteome</keyword>
<feature type="region of interest" description="Disordered" evidence="1">
    <location>
        <begin position="1"/>
        <end position="38"/>
    </location>
</feature>
<name>A0AAV4GNB3_9GAST</name>
<comment type="caution">
    <text evidence="2">The sequence shown here is derived from an EMBL/GenBank/DDBJ whole genome shotgun (WGS) entry which is preliminary data.</text>
</comment>
<evidence type="ECO:0000313" key="3">
    <source>
        <dbReference type="Proteomes" id="UP000762676"/>
    </source>
</evidence>
<accession>A0AAV4GNB3</accession>
<organism evidence="2 3">
    <name type="scientific">Elysia marginata</name>
    <dbReference type="NCBI Taxonomy" id="1093978"/>
    <lineage>
        <taxon>Eukaryota</taxon>
        <taxon>Metazoa</taxon>
        <taxon>Spiralia</taxon>
        <taxon>Lophotrochozoa</taxon>
        <taxon>Mollusca</taxon>
        <taxon>Gastropoda</taxon>
        <taxon>Heterobranchia</taxon>
        <taxon>Euthyneura</taxon>
        <taxon>Panpulmonata</taxon>
        <taxon>Sacoglossa</taxon>
        <taxon>Placobranchoidea</taxon>
        <taxon>Plakobranchidae</taxon>
        <taxon>Elysia</taxon>
    </lineage>
</organism>
<sequence>MMHLEMNKFGEVAKEKTGGESWYPRQKQEARHGIQGQNRWRAMVSKDKNSWSAMVSKDKNRWRAMVSKTKIGGAPWYPTSSETIL</sequence>
<proteinExistence type="predicted"/>
<dbReference type="AlphaFoldDB" id="A0AAV4GNB3"/>
<evidence type="ECO:0000256" key="1">
    <source>
        <dbReference type="SAM" id="MobiDB-lite"/>
    </source>
</evidence>
<reference evidence="2 3" key="1">
    <citation type="journal article" date="2021" name="Elife">
        <title>Chloroplast acquisition without the gene transfer in kleptoplastic sea slugs, Plakobranchus ocellatus.</title>
        <authorList>
            <person name="Maeda T."/>
            <person name="Takahashi S."/>
            <person name="Yoshida T."/>
            <person name="Shimamura S."/>
            <person name="Takaki Y."/>
            <person name="Nagai Y."/>
            <person name="Toyoda A."/>
            <person name="Suzuki Y."/>
            <person name="Arimoto A."/>
            <person name="Ishii H."/>
            <person name="Satoh N."/>
            <person name="Nishiyama T."/>
            <person name="Hasebe M."/>
            <person name="Maruyama T."/>
            <person name="Minagawa J."/>
            <person name="Obokata J."/>
            <person name="Shigenobu S."/>
        </authorList>
    </citation>
    <scope>NUCLEOTIDE SEQUENCE [LARGE SCALE GENOMIC DNA]</scope>
</reference>
<dbReference type="EMBL" id="BMAT01001480">
    <property type="protein sequence ID" value="GFR86505.1"/>
    <property type="molecule type" value="Genomic_DNA"/>
</dbReference>